<evidence type="ECO:0000313" key="2">
    <source>
        <dbReference type="Proteomes" id="UP000005446"/>
    </source>
</evidence>
<evidence type="ECO:0000313" key="1">
    <source>
        <dbReference type="EMBL" id="EHL03173.1"/>
    </source>
</evidence>
<organism evidence="1 2">
    <name type="scientific">Glarea lozoyensis (strain ATCC 74030 / MF5533)</name>
    <dbReference type="NCBI Taxonomy" id="1104152"/>
    <lineage>
        <taxon>Eukaryota</taxon>
        <taxon>Fungi</taxon>
        <taxon>Dikarya</taxon>
        <taxon>Ascomycota</taxon>
        <taxon>Pezizomycotina</taxon>
        <taxon>Leotiomycetes</taxon>
        <taxon>Helotiales</taxon>
        <taxon>Helotiaceae</taxon>
        <taxon>Glarea</taxon>
    </lineage>
</organism>
<dbReference type="InParanoid" id="H0EEB4"/>
<keyword evidence="2" id="KW-1185">Reference proteome</keyword>
<sequence>MAVRQVLWVTPGVGQGSKAVSAHPARTSLPLALQPPASPEPTPSAANIKPLFLLASFAPPAAAFKLLMDPKLREK</sequence>
<dbReference type="HOGENOM" id="CLU_2671284_0_0_1"/>
<dbReference type="EMBL" id="AGUE01000013">
    <property type="protein sequence ID" value="EHL03173.1"/>
    <property type="molecule type" value="Genomic_DNA"/>
</dbReference>
<gene>
    <name evidence="1" type="ORF">M7I_0788</name>
</gene>
<dbReference type="Proteomes" id="UP000005446">
    <property type="component" value="Unassembled WGS sequence"/>
</dbReference>
<comment type="caution">
    <text evidence="1">The sequence shown here is derived from an EMBL/GenBank/DDBJ whole genome shotgun (WGS) entry which is preliminary data.</text>
</comment>
<reference evidence="1 2" key="1">
    <citation type="journal article" date="2012" name="Eukaryot. Cell">
        <title>Genome sequence of the fungus Glarea lozoyensis: the first genome sequence of a species from the Helotiaceae family.</title>
        <authorList>
            <person name="Youssar L."/>
            <person name="Gruening B.A."/>
            <person name="Erxleben A."/>
            <person name="Guenther S."/>
            <person name="Huettel W."/>
        </authorList>
    </citation>
    <scope>NUCLEOTIDE SEQUENCE [LARGE SCALE GENOMIC DNA]</scope>
    <source>
        <strain evidence="2">ATCC 74030 / MF5533</strain>
    </source>
</reference>
<dbReference type="AlphaFoldDB" id="H0EEB4"/>
<accession>H0EEB4</accession>
<proteinExistence type="predicted"/>
<name>H0EEB4_GLAL7</name>
<protein>
    <submittedName>
        <fullName evidence="1">Uncharacterized protein</fullName>
    </submittedName>
</protein>